<dbReference type="EMBL" id="CP013002">
    <property type="protein sequence ID" value="ALL11919.1"/>
    <property type="molecule type" value="Genomic_DNA"/>
</dbReference>
<dbReference type="RefSeq" id="WP_062142601.1">
    <property type="nucleotide sequence ID" value="NZ_CP013002.1"/>
</dbReference>
<reference evidence="1 2" key="1">
    <citation type="submission" date="2015-10" db="EMBL/GenBank/DDBJ databases">
        <title>Conservation of the essential genome among Caulobacter and Brevundimonas species.</title>
        <authorList>
            <person name="Scott D."/>
            <person name="Ely B."/>
        </authorList>
    </citation>
    <scope>NUCLEOTIDE SEQUENCE [LARGE SCALE GENOMIC DNA]</scope>
    <source>
        <strain evidence="1 2">CB4</strain>
    </source>
</reference>
<dbReference type="OrthoDB" id="8455801at2"/>
<proteinExistence type="predicted"/>
<gene>
    <name evidence="1" type="ORF">AQ619_00215</name>
</gene>
<organism evidence="1 2">
    <name type="scientific">Caulobacter henricii</name>
    <dbReference type="NCBI Taxonomy" id="69395"/>
    <lineage>
        <taxon>Bacteria</taxon>
        <taxon>Pseudomonadati</taxon>
        <taxon>Pseudomonadota</taxon>
        <taxon>Alphaproteobacteria</taxon>
        <taxon>Caulobacterales</taxon>
        <taxon>Caulobacteraceae</taxon>
        <taxon>Caulobacter</taxon>
    </lineage>
</organism>
<name>A0A0P0NW33_9CAUL</name>
<sequence>MSTDTDDWAMVTRAVAEIIAERPDEYLPTVRQNLEDLLLHIRRTNRPAPSVSPGYWPTFCLEWDVVESSNLLIEVFEDRYEVYRFFDGKTDIWYEPHAHGDRLSVAFEAELPRAA</sequence>
<protein>
    <submittedName>
        <fullName evidence="1">Uncharacterized protein</fullName>
    </submittedName>
</protein>
<accession>A0A0P0NW33</accession>
<keyword evidence="2" id="KW-1185">Reference proteome</keyword>
<evidence type="ECO:0000313" key="1">
    <source>
        <dbReference type="EMBL" id="ALL11919.1"/>
    </source>
</evidence>
<dbReference type="KEGG" id="chq:AQ619_00215"/>
<dbReference type="AlphaFoldDB" id="A0A0P0NW33"/>
<evidence type="ECO:0000313" key="2">
    <source>
        <dbReference type="Proteomes" id="UP000056905"/>
    </source>
</evidence>
<dbReference type="Proteomes" id="UP000056905">
    <property type="component" value="Chromosome"/>
</dbReference>